<dbReference type="KEGG" id="aagg:ETAA8_25740"/>
<name>A0A517YB48_9BACT</name>
<gene>
    <name evidence="3" type="ORF">ETAA8_25740</name>
</gene>
<evidence type="ECO:0000313" key="4">
    <source>
        <dbReference type="Proteomes" id="UP000315017"/>
    </source>
</evidence>
<organism evidence="3 4">
    <name type="scientific">Anatilimnocola aggregata</name>
    <dbReference type="NCBI Taxonomy" id="2528021"/>
    <lineage>
        <taxon>Bacteria</taxon>
        <taxon>Pseudomonadati</taxon>
        <taxon>Planctomycetota</taxon>
        <taxon>Planctomycetia</taxon>
        <taxon>Pirellulales</taxon>
        <taxon>Pirellulaceae</taxon>
        <taxon>Anatilimnocola</taxon>
    </lineage>
</organism>
<keyword evidence="4" id="KW-1185">Reference proteome</keyword>
<dbReference type="PANTHER" id="PTHR33755:SF5">
    <property type="entry name" value="TYPE II TOXIN-ANTITOXIN SYSTEM RELE_PARE FAMILY TOXIN"/>
    <property type="match status" value="1"/>
</dbReference>
<comment type="similarity">
    <text evidence="1">Belongs to the RelE toxin family.</text>
</comment>
<keyword evidence="2" id="KW-1277">Toxin-antitoxin system</keyword>
<dbReference type="InterPro" id="IPR035093">
    <property type="entry name" value="RelE/ParE_toxin_dom_sf"/>
</dbReference>
<dbReference type="Pfam" id="PF05016">
    <property type="entry name" value="ParE_toxin"/>
    <property type="match status" value="1"/>
</dbReference>
<dbReference type="InterPro" id="IPR051803">
    <property type="entry name" value="TA_system_RelE-like_toxin"/>
</dbReference>
<proteinExistence type="inferred from homology"/>
<dbReference type="RefSeq" id="WP_145088355.1">
    <property type="nucleotide sequence ID" value="NZ_CP036274.1"/>
</dbReference>
<evidence type="ECO:0000256" key="1">
    <source>
        <dbReference type="ARBA" id="ARBA00006226"/>
    </source>
</evidence>
<dbReference type="EMBL" id="CP036274">
    <property type="protein sequence ID" value="QDU27486.1"/>
    <property type="molecule type" value="Genomic_DNA"/>
</dbReference>
<evidence type="ECO:0000256" key="2">
    <source>
        <dbReference type="ARBA" id="ARBA00022649"/>
    </source>
</evidence>
<dbReference type="Gene3D" id="3.30.2310.20">
    <property type="entry name" value="RelE-like"/>
    <property type="match status" value="1"/>
</dbReference>
<sequence>MKVYWTNTAIGPLTDIYEYIAGNSQRYAHRMVDRITGRSIQLATFPESGQIVLEYGDPSIPKVIEGSYRVIYQIQANHIDVLAVIHTARQLPRTLKTLSLA</sequence>
<reference evidence="3 4" key="1">
    <citation type="submission" date="2019-02" db="EMBL/GenBank/DDBJ databases">
        <title>Deep-cultivation of Planctomycetes and their phenomic and genomic characterization uncovers novel biology.</title>
        <authorList>
            <person name="Wiegand S."/>
            <person name="Jogler M."/>
            <person name="Boedeker C."/>
            <person name="Pinto D."/>
            <person name="Vollmers J."/>
            <person name="Rivas-Marin E."/>
            <person name="Kohn T."/>
            <person name="Peeters S.H."/>
            <person name="Heuer A."/>
            <person name="Rast P."/>
            <person name="Oberbeckmann S."/>
            <person name="Bunk B."/>
            <person name="Jeske O."/>
            <person name="Meyerdierks A."/>
            <person name="Storesund J.E."/>
            <person name="Kallscheuer N."/>
            <person name="Luecker S."/>
            <person name="Lage O.M."/>
            <person name="Pohl T."/>
            <person name="Merkel B.J."/>
            <person name="Hornburger P."/>
            <person name="Mueller R.-W."/>
            <person name="Bruemmer F."/>
            <person name="Labrenz M."/>
            <person name="Spormann A.M."/>
            <person name="Op den Camp H."/>
            <person name="Overmann J."/>
            <person name="Amann R."/>
            <person name="Jetten M.S.M."/>
            <person name="Mascher T."/>
            <person name="Medema M.H."/>
            <person name="Devos D.P."/>
            <person name="Kaster A.-K."/>
            <person name="Ovreas L."/>
            <person name="Rohde M."/>
            <person name="Galperin M.Y."/>
            <person name="Jogler C."/>
        </authorList>
    </citation>
    <scope>NUCLEOTIDE SEQUENCE [LARGE SCALE GENOMIC DNA]</scope>
    <source>
        <strain evidence="3 4">ETA_A8</strain>
    </source>
</reference>
<dbReference type="OrthoDB" id="9798046at2"/>
<dbReference type="AlphaFoldDB" id="A0A517YB48"/>
<accession>A0A517YB48</accession>
<dbReference type="Proteomes" id="UP000315017">
    <property type="component" value="Chromosome"/>
</dbReference>
<dbReference type="InterPro" id="IPR007712">
    <property type="entry name" value="RelE/ParE_toxin"/>
</dbReference>
<protein>
    <submittedName>
        <fullName evidence="3">Plasmid stabilization system protein</fullName>
    </submittedName>
</protein>
<dbReference type="PANTHER" id="PTHR33755">
    <property type="entry name" value="TOXIN PARE1-RELATED"/>
    <property type="match status" value="1"/>
</dbReference>
<evidence type="ECO:0000313" key="3">
    <source>
        <dbReference type="EMBL" id="QDU27486.1"/>
    </source>
</evidence>